<dbReference type="GO" id="GO:0160105">
    <property type="term" value="F:tRNA (adenine(22)-N1)-methyltransferase activity"/>
    <property type="evidence" value="ECO:0007669"/>
    <property type="project" value="InterPro"/>
</dbReference>
<dbReference type="GO" id="GO:0032259">
    <property type="term" value="P:methylation"/>
    <property type="evidence" value="ECO:0007669"/>
    <property type="project" value="UniProtKB-KW"/>
</dbReference>
<dbReference type="InterPro" id="IPR006901">
    <property type="entry name" value="TrmK"/>
</dbReference>
<dbReference type="RefSeq" id="WP_066291032.1">
    <property type="nucleotide sequence ID" value="NZ_CP016761.1"/>
</dbReference>
<keyword evidence="2" id="KW-1185">Reference proteome</keyword>
<name>A0A1B1Z637_9BACL</name>
<dbReference type="Gene3D" id="1.10.287.1890">
    <property type="match status" value="1"/>
</dbReference>
<evidence type="ECO:0000313" key="1">
    <source>
        <dbReference type="EMBL" id="ANX12937.1"/>
    </source>
</evidence>
<keyword evidence="1" id="KW-0489">Methyltransferase</keyword>
<evidence type="ECO:0000313" key="2">
    <source>
        <dbReference type="Proteomes" id="UP000077412"/>
    </source>
</evidence>
<dbReference type="PANTHER" id="PTHR38451:SF1">
    <property type="entry name" value="TRNA (ADENINE(22)-N(1))-METHYLTRANSFERASE"/>
    <property type="match status" value="1"/>
</dbReference>
<dbReference type="Gene3D" id="3.40.50.150">
    <property type="entry name" value="Vaccinia Virus protein VP39"/>
    <property type="match status" value="1"/>
</dbReference>
<dbReference type="STRING" id="255247.ABE41_013075"/>
<sequence length="234" mass="26010">MNSEKLSQRLEKVSNYVLQGSVLADIGSDHAYLPCYLGLNKKIKKGIAGEITEGPYLSAKEQVVLDGLSDIIEVRKGDGLSVLKENEAEVVTICGMGGSLITSILEKGKGKLGNTKRLVLQPNVGAKTVRKWLLKENWILSAEEIIKEDGKIYEILVADRSGEYPYSNNNIEAELLFGPFLLKVQNEAFKEKWAGEVKQWKAILSQMEKSQGTAAETKRKELLDNINLAEEWID</sequence>
<dbReference type="Pfam" id="PF04816">
    <property type="entry name" value="TrmK"/>
    <property type="match status" value="1"/>
</dbReference>
<dbReference type="SUPFAM" id="SSF53335">
    <property type="entry name" value="S-adenosyl-L-methionine-dependent methyltransferases"/>
    <property type="match status" value="1"/>
</dbReference>
<dbReference type="OrthoDB" id="5881184at2"/>
<dbReference type="KEGG" id="far:ABE41_013075"/>
<keyword evidence="1" id="KW-0808">Transferase</keyword>
<dbReference type="EMBL" id="CP016761">
    <property type="protein sequence ID" value="ANX12937.1"/>
    <property type="molecule type" value="Genomic_DNA"/>
</dbReference>
<protein>
    <submittedName>
        <fullName evidence="1">SAM-dependent methyltransferase</fullName>
    </submittedName>
</protein>
<dbReference type="PANTHER" id="PTHR38451">
    <property type="entry name" value="TRNA (ADENINE(22)-N(1))-METHYLTRANSFERASE"/>
    <property type="match status" value="1"/>
</dbReference>
<gene>
    <name evidence="1" type="ORF">ABE41_013075</name>
</gene>
<organism evidence="1 2">
    <name type="scientific">Fictibacillus arsenicus</name>
    <dbReference type="NCBI Taxonomy" id="255247"/>
    <lineage>
        <taxon>Bacteria</taxon>
        <taxon>Bacillati</taxon>
        <taxon>Bacillota</taxon>
        <taxon>Bacilli</taxon>
        <taxon>Bacillales</taxon>
        <taxon>Fictibacillaceae</taxon>
        <taxon>Fictibacillus</taxon>
    </lineage>
</organism>
<dbReference type="Proteomes" id="UP000077412">
    <property type="component" value="Chromosome"/>
</dbReference>
<reference evidence="1 2" key="1">
    <citation type="submission" date="2016-08" db="EMBL/GenBank/DDBJ databases">
        <title>Complete genome sequence of Fictibacillus arsenicus G25-54, a strain with toxicity to nematodes and a potential arsenic-resistance activity.</title>
        <authorList>
            <person name="Zheng Z."/>
        </authorList>
    </citation>
    <scope>NUCLEOTIDE SEQUENCE [LARGE SCALE GENOMIC DNA]</scope>
    <source>
        <strain evidence="1 2">G25-54</strain>
    </source>
</reference>
<dbReference type="AlphaFoldDB" id="A0A1B1Z637"/>
<dbReference type="PIRSF" id="PIRSF018637">
    <property type="entry name" value="TrmK"/>
    <property type="match status" value="1"/>
</dbReference>
<accession>A0A1B1Z637</accession>
<proteinExistence type="predicted"/>
<dbReference type="InterPro" id="IPR029063">
    <property type="entry name" value="SAM-dependent_MTases_sf"/>
</dbReference>